<dbReference type="Gene3D" id="3.60.10.10">
    <property type="entry name" value="Endonuclease/exonuclease/phosphatase"/>
    <property type="match status" value="1"/>
</dbReference>
<dbReference type="PROSITE" id="PS50878">
    <property type="entry name" value="RT_POL"/>
    <property type="match status" value="1"/>
</dbReference>
<dbReference type="InterPro" id="IPR036691">
    <property type="entry name" value="Endo/exonu/phosph_ase_sf"/>
</dbReference>
<dbReference type="Pfam" id="PF00078">
    <property type="entry name" value="RVT_1"/>
    <property type="match status" value="1"/>
</dbReference>
<reference evidence="3 4" key="1">
    <citation type="journal article" date="2023" name="J. Hered.">
        <title>Chromosome-level genome of the wood stork (Mycteria americana) provides insight into avian chromosome evolution.</title>
        <authorList>
            <person name="Flamio R. Jr."/>
            <person name="Ramstad K.M."/>
        </authorList>
    </citation>
    <scope>NUCLEOTIDE SEQUENCE [LARGE SCALE GENOMIC DNA]</scope>
    <source>
        <strain evidence="3">JAX WOST 10</strain>
    </source>
</reference>
<protein>
    <recommendedName>
        <fullName evidence="2">Reverse transcriptase domain-containing protein</fullName>
    </recommendedName>
</protein>
<dbReference type="InterPro" id="IPR043502">
    <property type="entry name" value="DNA/RNA_pol_sf"/>
</dbReference>
<dbReference type="PANTHER" id="PTHR33332">
    <property type="entry name" value="REVERSE TRANSCRIPTASE DOMAIN-CONTAINING PROTEIN"/>
    <property type="match status" value="1"/>
</dbReference>
<gene>
    <name evidence="3" type="ORF">QYF61_016328</name>
</gene>
<accession>A0AAN7S7S0</accession>
<feature type="domain" description="Reverse transcriptase" evidence="2">
    <location>
        <begin position="663"/>
        <end position="918"/>
    </location>
</feature>
<dbReference type="InterPro" id="IPR000477">
    <property type="entry name" value="RT_dom"/>
</dbReference>
<sequence length="1117" mass="127007">MWSAVSSSGLPSTRDMDILERVQQRATKMVKGLEHLSFQERLKELGLFSLEKRRLRGHLINVYKYLKGGTVAARVGSRSRQVCTGSTIPSLCFHLNAIKPSPKNCQVNALLVTAKFRLAREKLRGDVPWLEGAADSEDSRPESSRRAGYAWAQPKSSGVEPGDTEATGAKRETPVKCLKARKGCSSMKEAPMTAQLKCLYTNARRMGNKQEELEAIVHQENYDMVAITETWWDDSHNWSAAMDGYKLFRRDRRGRRGGGVALYVRESLDSLELDDGDDRVECLWVRIRGKANKADIVVGVCYRPPNQDEETDELFYKQLGEASRSLALVLVGDFNLPDVCWKYNTAERKQSRRFLERVADNFLTQLVSEPTREGAPLDLLFTNRDGLVSDVMVGGCLGQSDHEMIEFLIRGEAAREVGKTATLDFRRADFSLFRRLVERVPWEAALMGKGVQEGWTFFKEEVLKAQERAVPRCRKTSRQGRRPAWLTRELWLELRRKRRVYDLWKKGQATQEDYKGVARLCREKTRRAKAELELSLAAAIKDNKKHFFKYISSKRRAKENLQPLVDGGGNTVTKDEEKAEVLNAFFASVFISRAECSMGTQPLELEDRDGDQTGAPIIQGEMVSDLQHHLDIHKSMGPDEIHPRVLKELADVLTKPLSIIYQQSWLTGEVPADWRLANVTPIFKKGRKEDPGNYRPVSLTSVPGKLMEQIILSAITQHVENNQGIKPSQHGFRKGRSCLTNLISFYDKVTRLVDEGKAVDVVYLDFSKAFDTVSHSILLEKLAAHGLDGCTLRWVKNWLDSRAQRVVVNGVYSGWRPVTSGVPQGSVLGPVLFNIFINDLDKGIECTLSKFAGDTKFCGSVDLLEGRQALQRDLDRLDGWAEVNCMRFNKAKCKVLHLGHSNPMQRYRLGEEWLESCLAEKDLGVLVDSRLNMSQQCAQAAKKANGILACIKNSVASRTREVIVPLYSALVRLHLKYCVQFWAPHYKRDIEVLERVQRRATKLVKGLEQKSYEERLRELGLFSLEKRTLRGDLITLFNYLKGGYREVGVGLFSQVTSDRTRGNGLKLRQGRFRLDIRKFFFTERVIKHWNRLPREVVESPSLEVFKGRLDEVLRDMV</sequence>
<keyword evidence="4" id="KW-1185">Reference proteome</keyword>
<evidence type="ECO:0000256" key="1">
    <source>
        <dbReference type="SAM" id="MobiDB-lite"/>
    </source>
</evidence>
<organism evidence="3 4">
    <name type="scientific">Mycteria americana</name>
    <name type="common">Wood stork</name>
    <dbReference type="NCBI Taxonomy" id="33587"/>
    <lineage>
        <taxon>Eukaryota</taxon>
        <taxon>Metazoa</taxon>
        <taxon>Chordata</taxon>
        <taxon>Craniata</taxon>
        <taxon>Vertebrata</taxon>
        <taxon>Euteleostomi</taxon>
        <taxon>Archelosauria</taxon>
        <taxon>Archosauria</taxon>
        <taxon>Dinosauria</taxon>
        <taxon>Saurischia</taxon>
        <taxon>Theropoda</taxon>
        <taxon>Coelurosauria</taxon>
        <taxon>Aves</taxon>
        <taxon>Neognathae</taxon>
        <taxon>Neoaves</taxon>
        <taxon>Aequornithes</taxon>
        <taxon>Ciconiiformes</taxon>
        <taxon>Ciconiidae</taxon>
        <taxon>Mycteria</taxon>
    </lineage>
</organism>
<comment type="caution">
    <text evidence="3">The sequence shown here is derived from an EMBL/GenBank/DDBJ whole genome shotgun (WGS) entry which is preliminary data.</text>
</comment>
<feature type="region of interest" description="Disordered" evidence="1">
    <location>
        <begin position="132"/>
        <end position="170"/>
    </location>
</feature>
<dbReference type="CDD" id="cd01650">
    <property type="entry name" value="RT_nLTR_like"/>
    <property type="match status" value="1"/>
</dbReference>
<evidence type="ECO:0000313" key="3">
    <source>
        <dbReference type="EMBL" id="KAK4831230.1"/>
    </source>
</evidence>
<name>A0AAN7S7S0_MYCAM</name>
<dbReference type="SUPFAM" id="SSF56219">
    <property type="entry name" value="DNase I-like"/>
    <property type="match status" value="1"/>
</dbReference>
<dbReference type="AlphaFoldDB" id="A0AAN7S7S0"/>
<dbReference type="EMBL" id="JAUNZN010000001">
    <property type="protein sequence ID" value="KAK4831230.1"/>
    <property type="molecule type" value="Genomic_DNA"/>
</dbReference>
<dbReference type="Pfam" id="PF03372">
    <property type="entry name" value="Exo_endo_phos"/>
    <property type="match status" value="1"/>
</dbReference>
<evidence type="ECO:0000259" key="2">
    <source>
        <dbReference type="PROSITE" id="PS50878"/>
    </source>
</evidence>
<dbReference type="InterPro" id="IPR005135">
    <property type="entry name" value="Endo/exonuclease/phosphatase"/>
</dbReference>
<dbReference type="GO" id="GO:0003824">
    <property type="term" value="F:catalytic activity"/>
    <property type="evidence" value="ECO:0007669"/>
    <property type="project" value="InterPro"/>
</dbReference>
<dbReference type="SUPFAM" id="SSF56672">
    <property type="entry name" value="DNA/RNA polymerases"/>
    <property type="match status" value="1"/>
</dbReference>
<dbReference type="Proteomes" id="UP001333110">
    <property type="component" value="Unassembled WGS sequence"/>
</dbReference>
<proteinExistence type="predicted"/>
<evidence type="ECO:0000313" key="4">
    <source>
        <dbReference type="Proteomes" id="UP001333110"/>
    </source>
</evidence>